<dbReference type="EMBL" id="PDXQ01000002">
    <property type="protein sequence ID" value="TRZ29071.1"/>
    <property type="molecule type" value="Genomic_DNA"/>
</dbReference>
<keyword evidence="1" id="KW-0812">Transmembrane</keyword>
<dbReference type="AlphaFoldDB" id="A0A8B5VZS4"/>
<keyword evidence="1" id="KW-1133">Transmembrane helix</keyword>
<dbReference type="Proteomes" id="UP000316316">
    <property type="component" value="Unassembled WGS sequence"/>
</dbReference>
<protein>
    <submittedName>
        <fullName evidence="2">Uncharacterized protein</fullName>
    </submittedName>
</protein>
<proteinExistence type="predicted"/>
<evidence type="ECO:0000256" key="1">
    <source>
        <dbReference type="SAM" id="Phobius"/>
    </source>
</evidence>
<evidence type="ECO:0000313" key="3">
    <source>
        <dbReference type="Proteomes" id="UP000316316"/>
    </source>
</evidence>
<gene>
    <name evidence="2" type="ORF">AUF17_20495</name>
</gene>
<feature type="transmembrane region" description="Helical" evidence="1">
    <location>
        <begin position="77"/>
        <end position="99"/>
    </location>
</feature>
<keyword evidence="1" id="KW-0472">Membrane</keyword>
<feature type="transmembrane region" description="Helical" evidence="1">
    <location>
        <begin position="56"/>
        <end position="71"/>
    </location>
</feature>
<organism evidence="2 3">
    <name type="scientific">Enterococcus avium</name>
    <name type="common">Streptococcus avium</name>
    <dbReference type="NCBI Taxonomy" id="33945"/>
    <lineage>
        <taxon>Bacteria</taxon>
        <taxon>Bacillati</taxon>
        <taxon>Bacillota</taxon>
        <taxon>Bacilli</taxon>
        <taxon>Lactobacillales</taxon>
        <taxon>Enterococcaceae</taxon>
        <taxon>Enterococcus</taxon>
    </lineage>
</organism>
<accession>A0A8B5VZS4</accession>
<name>A0A8B5VZS4_ENTAV</name>
<evidence type="ECO:0000313" key="2">
    <source>
        <dbReference type="EMBL" id="TRZ29071.1"/>
    </source>
</evidence>
<comment type="caution">
    <text evidence="2">The sequence shown here is derived from an EMBL/GenBank/DDBJ whole genome shotgun (WGS) entry which is preliminary data.</text>
</comment>
<feature type="transmembrane region" description="Helical" evidence="1">
    <location>
        <begin position="7"/>
        <end position="23"/>
    </location>
</feature>
<sequence>MNKQKIVGVLLILLVILISVFSFKVTEAWMLKIMICAVAPFCVLIYDRFINPNRRAANYFFALPSLIYLLMCFENGAIHIIPFFVLIFIFFVVFVAGIAGSMKSRREI</sequence>
<reference evidence="2 3" key="1">
    <citation type="submission" date="2017-10" db="EMBL/GenBank/DDBJ databases">
        <title>FDA dAtabase for Regulatory Grade micrObial Sequences (FDA-ARGOS): Supporting development and validation of Infectious Disease Dx tests.</title>
        <authorList>
            <person name="Campos J."/>
            <person name="Goldberg B."/>
            <person name="Tallon L.J."/>
            <person name="Sadzewicz L."/>
            <person name="Sengamalay N."/>
            <person name="Ott S."/>
            <person name="Godinez A."/>
            <person name="Nagaraj S."/>
            <person name="Vyas G."/>
            <person name="Aluvathingal J."/>
            <person name="Nadendla S."/>
            <person name="Geyer C."/>
            <person name="Nandy P."/>
            <person name="Hobson J."/>
            <person name="Sichtig H."/>
        </authorList>
    </citation>
    <scope>NUCLEOTIDE SEQUENCE [LARGE SCALE GENOMIC DNA]</scope>
    <source>
        <strain evidence="2 3">FDAARGOS_185</strain>
    </source>
</reference>
<feature type="transmembrane region" description="Helical" evidence="1">
    <location>
        <begin position="29"/>
        <end position="49"/>
    </location>
</feature>
<dbReference type="RefSeq" id="WP_144204875.1">
    <property type="nucleotide sequence ID" value="NZ_CABHNH010000089.1"/>
</dbReference>